<feature type="domain" description="NolW-like" evidence="14">
    <location>
        <begin position="325"/>
        <end position="477"/>
    </location>
</feature>
<dbReference type="GO" id="GO:0015628">
    <property type="term" value="P:protein secretion by the type II secretion system"/>
    <property type="evidence" value="ECO:0007669"/>
    <property type="project" value="InterPro"/>
</dbReference>
<evidence type="ECO:0000256" key="10">
    <source>
        <dbReference type="RuleBase" id="RU004004"/>
    </source>
</evidence>
<evidence type="ECO:0000256" key="6">
    <source>
        <dbReference type="ARBA" id="ARBA00022729"/>
    </source>
</evidence>
<feature type="compositionally biased region" description="Polar residues" evidence="11">
    <location>
        <begin position="46"/>
        <end position="65"/>
    </location>
</feature>
<dbReference type="InterPro" id="IPR038591">
    <property type="entry name" value="NolW-like_sf"/>
</dbReference>
<dbReference type="Gene3D" id="3.30.1370.120">
    <property type="match status" value="2"/>
</dbReference>
<evidence type="ECO:0000256" key="8">
    <source>
        <dbReference type="ARBA" id="ARBA00023136"/>
    </source>
</evidence>
<evidence type="ECO:0000313" key="16">
    <source>
        <dbReference type="EMBL" id="ASG24363.1"/>
    </source>
</evidence>
<name>A0A248K046_9PROT</name>
<dbReference type="Proteomes" id="UP000197153">
    <property type="component" value="Chromosome 3"/>
</dbReference>
<evidence type="ECO:0000256" key="9">
    <source>
        <dbReference type="ARBA" id="ARBA00023237"/>
    </source>
</evidence>
<evidence type="ECO:0000256" key="12">
    <source>
        <dbReference type="SAM" id="SignalP"/>
    </source>
</evidence>
<dbReference type="EMBL" id="CP022112">
    <property type="protein sequence ID" value="ASG24363.1"/>
    <property type="molecule type" value="Genomic_DNA"/>
</dbReference>
<dbReference type="Pfam" id="PF00263">
    <property type="entry name" value="Secretin"/>
    <property type="match status" value="1"/>
</dbReference>
<dbReference type="PRINTS" id="PR01032">
    <property type="entry name" value="PHAGEIV"/>
</dbReference>
<dbReference type="InterPro" id="IPR004846">
    <property type="entry name" value="T2SS/T3SS_dom"/>
</dbReference>
<feature type="region of interest" description="Disordered" evidence="11">
    <location>
        <begin position="401"/>
        <end position="434"/>
    </location>
</feature>
<keyword evidence="5" id="KW-0812">Transmembrane</keyword>
<feature type="signal peptide" evidence="12">
    <location>
        <begin position="1"/>
        <end position="17"/>
    </location>
</feature>
<dbReference type="InterPro" id="IPR001775">
    <property type="entry name" value="GspD/PilQ"/>
</dbReference>
<dbReference type="InterPro" id="IPR013356">
    <property type="entry name" value="T2SS_GspD"/>
</dbReference>
<evidence type="ECO:0000256" key="3">
    <source>
        <dbReference type="ARBA" id="ARBA00022448"/>
    </source>
</evidence>
<evidence type="ECO:0000313" key="17">
    <source>
        <dbReference type="Proteomes" id="UP000197153"/>
    </source>
</evidence>
<keyword evidence="7" id="KW-0653">Protein transport</keyword>
<dbReference type="KEGG" id="nao:Y958_26110"/>
<proteinExistence type="inferred from homology"/>
<dbReference type="RefSeq" id="WP_088874793.1">
    <property type="nucleotide sequence ID" value="NZ_CP022112.1"/>
</dbReference>
<dbReference type="Pfam" id="PF21305">
    <property type="entry name" value="type_II_gspD_N0"/>
    <property type="match status" value="1"/>
</dbReference>
<sequence>MIPRFLSFSLLAGVALAGCSSAPEKAGTGIPLPSAPATPKAGPDTTLFTAPASTAPRQPAQTFSGTGEFVRPGGAVRGLGGGEGEPIDVNFVNADVRAVLDAVLGGMLNLNYTIDPKVQGQVTIRTTRPLPRAQALAAIDTVLRAQGFAIIAGDGFYQVVPVSEAAAQAPFQRLSAAEQAAGFSTAIVPVRFISTADIDKIVRPLTRPGLIQMVDANRNIFIVSGTAREIESFTQLVASFDVDWLAGLSFSLFTLQSVEPAKLETELRQVLQLNAGPLQGMVEFVPLPRLNALLVAAKRPEFLATIGSWVERLDHTSTDGGRMVHYYEVQNGSAAELAASLNRLMGRGGGSSSSSDRSGESARSSSRTTAASATNNSSLTGGGLGGTSAGGSGFGSNSSGFGSSGALSTSPVSPVPSPASAGFGSSDGGGEGEAIPELKGAKVVADERRNALLIYGTASQYAMLEQALTRLDSPREQVLIEATIAEVTLNNDLNFGVQWFLDRGSSTAGYGTAAKLGASYPNFNYTFLTPNTQVVLNALSSVTDVQVLSAPRLLVLNNETARLQVGDEVPVVVQQATSTLTSDSAVVNSIQYQNTGVILEVTPRINHSGAVVLDVNQEVSSVATTTTSGIDSPTIQQRKISSIVNIQDGETVALGGLISDTSSKSGSGIPYLSEIPVVGKLFGSDKNSHGRTELLVFLRPVIVRNVIQAREVTDALKARMNQLEALAGANGTAPR</sequence>
<evidence type="ECO:0000256" key="4">
    <source>
        <dbReference type="ARBA" id="ARBA00022452"/>
    </source>
</evidence>
<dbReference type="InterPro" id="IPR004845">
    <property type="entry name" value="T2SS_GspD_CS"/>
</dbReference>
<feature type="region of interest" description="Disordered" evidence="11">
    <location>
        <begin position="345"/>
        <end position="384"/>
    </location>
</feature>
<keyword evidence="9" id="KW-0998">Cell outer membrane</keyword>
<keyword evidence="17" id="KW-1185">Reference proteome</keyword>
<dbReference type="Pfam" id="PF03958">
    <property type="entry name" value="Secretin_N"/>
    <property type="match status" value="2"/>
</dbReference>
<dbReference type="PROSITE" id="PS51257">
    <property type="entry name" value="PROKAR_LIPOPROTEIN"/>
    <property type="match status" value="1"/>
</dbReference>
<comment type="similarity">
    <text evidence="2">Belongs to the bacterial secretin family. GSP D subfamily.</text>
</comment>
<dbReference type="PROSITE" id="PS00875">
    <property type="entry name" value="T2SP_D"/>
    <property type="match status" value="1"/>
</dbReference>
<organism evidence="16 17">
    <name type="scientific">Nitrospirillum viridazoti CBAmc</name>
    <dbReference type="NCBI Taxonomy" id="1441467"/>
    <lineage>
        <taxon>Bacteria</taxon>
        <taxon>Pseudomonadati</taxon>
        <taxon>Pseudomonadota</taxon>
        <taxon>Alphaproteobacteria</taxon>
        <taxon>Rhodospirillales</taxon>
        <taxon>Azospirillaceae</taxon>
        <taxon>Nitrospirillum</taxon>
        <taxon>Nitrospirillum viridazoti</taxon>
    </lineage>
</organism>
<dbReference type="AlphaFoldDB" id="A0A248K046"/>
<feature type="domain" description="GspD-like N0" evidence="15">
    <location>
        <begin position="89"/>
        <end position="159"/>
    </location>
</feature>
<evidence type="ECO:0000259" key="13">
    <source>
        <dbReference type="Pfam" id="PF00263"/>
    </source>
</evidence>
<evidence type="ECO:0000256" key="5">
    <source>
        <dbReference type="ARBA" id="ARBA00022692"/>
    </source>
</evidence>
<keyword evidence="3 10" id="KW-0813">Transport</keyword>
<dbReference type="InterPro" id="IPR005644">
    <property type="entry name" value="NolW-like"/>
</dbReference>
<dbReference type="PANTHER" id="PTHR30332">
    <property type="entry name" value="PROBABLE GENERAL SECRETION PATHWAY PROTEIN D"/>
    <property type="match status" value="1"/>
</dbReference>
<dbReference type="GO" id="GO:0009279">
    <property type="term" value="C:cell outer membrane"/>
    <property type="evidence" value="ECO:0007669"/>
    <property type="project" value="UniProtKB-SubCell"/>
</dbReference>
<protein>
    <submittedName>
        <fullName evidence="16">Type II secretion system protein GspD</fullName>
    </submittedName>
</protein>
<feature type="region of interest" description="Disordered" evidence="11">
    <location>
        <begin position="30"/>
        <end position="77"/>
    </location>
</feature>
<dbReference type="GO" id="GO:0015627">
    <property type="term" value="C:type II protein secretion system complex"/>
    <property type="evidence" value="ECO:0007669"/>
    <property type="project" value="InterPro"/>
</dbReference>
<dbReference type="InterPro" id="IPR050810">
    <property type="entry name" value="Bact_Secretion_Sys_Channel"/>
</dbReference>
<evidence type="ECO:0000256" key="7">
    <source>
        <dbReference type="ARBA" id="ARBA00022927"/>
    </source>
</evidence>
<evidence type="ECO:0000259" key="14">
    <source>
        <dbReference type="Pfam" id="PF03958"/>
    </source>
</evidence>
<feature type="compositionally biased region" description="Low complexity" evidence="11">
    <location>
        <begin position="401"/>
        <end position="424"/>
    </location>
</feature>
<feature type="domain" description="NolW-like" evidence="14">
    <location>
        <begin position="252"/>
        <end position="314"/>
    </location>
</feature>
<feature type="chain" id="PRO_5012128488" evidence="12">
    <location>
        <begin position="18"/>
        <end position="735"/>
    </location>
</feature>
<comment type="subcellular location">
    <subcellularLocation>
        <location evidence="1 10">Cell outer membrane</location>
    </subcellularLocation>
</comment>
<evidence type="ECO:0000256" key="2">
    <source>
        <dbReference type="ARBA" id="ARBA00006980"/>
    </source>
</evidence>
<gene>
    <name evidence="16" type="primary">gspD</name>
    <name evidence="16" type="ORF">Y958_26110</name>
</gene>
<dbReference type="PRINTS" id="PR00811">
    <property type="entry name" value="BCTERIALGSPD"/>
</dbReference>
<evidence type="ECO:0000259" key="15">
    <source>
        <dbReference type="Pfam" id="PF21305"/>
    </source>
</evidence>
<accession>A0A248K046</accession>
<keyword evidence="8" id="KW-0472">Membrane</keyword>
<feature type="compositionally biased region" description="Low complexity" evidence="11">
    <location>
        <begin position="352"/>
        <end position="379"/>
    </location>
</feature>
<feature type="domain" description="Type II/III secretion system secretin-like" evidence="13">
    <location>
        <begin position="538"/>
        <end position="704"/>
    </location>
</feature>
<keyword evidence="4" id="KW-1134">Transmembrane beta strand</keyword>
<dbReference type="NCBIfam" id="TIGR02517">
    <property type="entry name" value="type_II_gspD"/>
    <property type="match status" value="1"/>
</dbReference>
<evidence type="ECO:0000256" key="11">
    <source>
        <dbReference type="SAM" id="MobiDB-lite"/>
    </source>
</evidence>
<reference evidence="16 17" key="1">
    <citation type="submission" date="2017-06" db="EMBL/GenBank/DDBJ databases">
        <title>Complete genome sequence of Nitrospirillum amazonense strain CBAmC, an endophytic nitrogen-fixing and plant growth-promoting bacterium, isolated from sugarcane.</title>
        <authorList>
            <person name="Schwab S."/>
            <person name="dos Santos Teixeira K.R."/>
            <person name="Simoes Araujo J.L."/>
            <person name="Soares Vidal M."/>
            <person name="Borges de Freitas H.R."/>
            <person name="Rivello Crivelaro A.L."/>
            <person name="Bueno de Camargo Nunes A."/>
            <person name="dos Santos C.M."/>
            <person name="Palmeira da Silva Rosa D."/>
            <person name="da Silva Padilha D."/>
            <person name="da Silva E."/>
            <person name="Araujo Terra L."/>
            <person name="Soares Mendes V."/>
            <person name="Farinelli L."/>
            <person name="Magalhaes Cruz L."/>
            <person name="Baldani J.I."/>
        </authorList>
    </citation>
    <scope>NUCLEOTIDE SEQUENCE [LARGE SCALE GENOMIC DNA]</scope>
    <source>
        <strain evidence="16 17">CBAmC</strain>
    </source>
</reference>
<keyword evidence="6 12" id="KW-0732">Signal</keyword>
<evidence type="ECO:0000256" key="1">
    <source>
        <dbReference type="ARBA" id="ARBA00004442"/>
    </source>
</evidence>
<dbReference type="InterPro" id="IPR049371">
    <property type="entry name" value="GspD-like_N0"/>
</dbReference>
<dbReference type="PANTHER" id="PTHR30332:SF25">
    <property type="entry name" value="SECRETIN XPSD"/>
    <property type="match status" value="1"/>
</dbReference>